<evidence type="ECO:0000313" key="12">
    <source>
        <dbReference type="Proteomes" id="UP000184052"/>
    </source>
</evidence>
<keyword evidence="5" id="KW-0057">Aromatic amino acid biosynthesis</keyword>
<dbReference type="EC" id="4.2.1.51" evidence="2"/>
<evidence type="ECO:0000259" key="10">
    <source>
        <dbReference type="PROSITE" id="PS51671"/>
    </source>
</evidence>
<dbReference type="CDD" id="cd04905">
    <property type="entry name" value="ACT_CM-PDT"/>
    <property type="match status" value="1"/>
</dbReference>
<keyword evidence="6" id="KW-0584">Phenylalanine biosynthesis</keyword>
<feature type="domain" description="ACT" evidence="10">
    <location>
        <begin position="192"/>
        <end position="269"/>
    </location>
</feature>
<dbReference type="OrthoDB" id="9802281at2"/>
<dbReference type="Gene3D" id="3.40.190.10">
    <property type="entry name" value="Periplasmic binding protein-like II"/>
    <property type="match status" value="2"/>
</dbReference>
<sequence length="272" mass="31163">MLKVGYQGVPGAYSEIAVVKYFGNDVEGVPYDNFRDMISDVHNRRLDYAALPLENSTTGAITRALDLMRHYDVYIVGEEYVKVSHCIITFPETEFEDIRTIYSHPEALKQCEDFFDDNKQINKVAYLDTAKSVEYIIELGDKNAAALASSRAAEIYNMKILQSDIQDNKLNTTRFGIITNKKDYPEDADIISLYIETSHKAGSLYDCIKVFAEHGVNMEKLESRPILSKPFSYGFYIDITGNLEDDEMKAVLKELKEHSKYKRIIGNYKRNR</sequence>
<dbReference type="PROSITE" id="PS51671">
    <property type="entry name" value="ACT"/>
    <property type="match status" value="1"/>
</dbReference>
<reference evidence="11 12" key="1">
    <citation type="submission" date="2016-11" db="EMBL/GenBank/DDBJ databases">
        <authorList>
            <person name="Jaros S."/>
            <person name="Januszkiewicz K."/>
            <person name="Wedrychowicz H."/>
        </authorList>
    </citation>
    <scope>NUCLEOTIDE SEQUENCE [LARGE SCALE GENOMIC DNA]</scope>
    <source>
        <strain evidence="11 12">DSM 17477</strain>
    </source>
</reference>
<dbReference type="SUPFAM" id="SSF53850">
    <property type="entry name" value="Periplasmic binding protein-like II"/>
    <property type="match status" value="1"/>
</dbReference>
<protein>
    <recommendedName>
        <fullName evidence="3">Prephenate dehydratase</fullName>
        <ecNumber evidence="2">4.2.1.51</ecNumber>
    </recommendedName>
</protein>
<comment type="catalytic activity">
    <reaction evidence="8">
        <text>prephenate + H(+) = 3-phenylpyruvate + CO2 + H2O</text>
        <dbReference type="Rhea" id="RHEA:21648"/>
        <dbReference type="ChEBI" id="CHEBI:15377"/>
        <dbReference type="ChEBI" id="CHEBI:15378"/>
        <dbReference type="ChEBI" id="CHEBI:16526"/>
        <dbReference type="ChEBI" id="CHEBI:18005"/>
        <dbReference type="ChEBI" id="CHEBI:29934"/>
        <dbReference type="EC" id="4.2.1.51"/>
    </reaction>
</comment>
<keyword evidence="12" id="KW-1185">Reference proteome</keyword>
<evidence type="ECO:0000256" key="6">
    <source>
        <dbReference type="ARBA" id="ARBA00023222"/>
    </source>
</evidence>
<gene>
    <name evidence="11" type="ORF">SAMN02745751_01817</name>
</gene>
<dbReference type="PANTHER" id="PTHR21022:SF19">
    <property type="entry name" value="PREPHENATE DEHYDRATASE-RELATED"/>
    <property type="match status" value="1"/>
</dbReference>
<dbReference type="GO" id="GO:0005737">
    <property type="term" value="C:cytoplasm"/>
    <property type="evidence" value="ECO:0007669"/>
    <property type="project" value="TreeGrafter"/>
</dbReference>
<dbReference type="Proteomes" id="UP000184052">
    <property type="component" value="Unassembled WGS sequence"/>
</dbReference>
<keyword evidence="4" id="KW-0028">Amino-acid biosynthesis</keyword>
<dbReference type="Gene3D" id="3.30.70.260">
    <property type="match status" value="1"/>
</dbReference>
<dbReference type="GO" id="GO:0009094">
    <property type="term" value="P:L-phenylalanine biosynthetic process"/>
    <property type="evidence" value="ECO:0007669"/>
    <property type="project" value="UniProtKB-UniPathway"/>
</dbReference>
<keyword evidence="7" id="KW-0456">Lyase</keyword>
<evidence type="ECO:0000256" key="4">
    <source>
        <dbReference type="ARBA" id="ARBA00022605"/>
    </source>
</evidence>
<name>A0A1M6GSA6_9FIRM</name>
<evidence type="ECO:0000256" key="2">
    <source>
        <dbReference type="ARBA" id="ARBA00013147"/>
    </source>
</evidence>
<evidence type="ECO:0000256" key="3">
    <source>
        <dbReference type="ARBA" id="ARBA00021872"/>
    </source>
</evidence>
<evidence type="ECO:0000259" key="9">
    <source>
        <dbReference type="PROSITE" id="PS51171"/>
    </source>
</evidence>
<comment type="pathway">
    <text evidence="1">Amino-acid biosynthesis; L-phenylalanine biosynthesis; phenylpyruvate from prephenate: step 1/1.</text>
</comment>
<dbReference type="AlphaFoldDB" id="A0A1M6GSA6"/>
<dbReference type="UniPathway" id="UPA00121">
    <property type="reaction ID" value="UER00345"/>
</dbReference>
<accession>A0A1M6GSA6</accession>
<dbReference type="InterPro" id="IPR001086">
    <property type="entry name" value="Preph_deHydtase"/>
</dbReference>
<dbReference type="PANTHER" id="PTHR21022">
    <property type="entry name" value="PREPHENATE DEHYDRATASE P PROTEIN"/>
    <property type="match status" value="1"/>
</dbReference>
<dbReference type="SUPFAM" id="SSF55021">
    <property type="entry name" value="ACT-like"/>
    <property type="match status" value="1"/>
</dbReference>
<dbReference type="RefSeq" id="WP_073049261.1">
    <property type="nucleotide sequence ID" value="NZ_FQZL01000011.1"/>
</dbReference>
<dbReference type="CDD" id="cd13631">
    <property type="entry name" value="PBP2_Ct-PDT_like"/>
    <property type="match status" value="1"/>
</dbReference>
<organism evidence="11 12">
    <name type="scientific">Dethiosulfatibacter aminovorans DSM 17477</name>
    <dbReference type="NCBI Taxonomy" id="1121476"/>
    <lineage>
        <taxon>Bacteria</taxon>
        <taxon>Bacillati</taxon>
        <taxon>Bacillota</taxon>
        <taxon>Tissierellia</taxon>
        <taxon>Dethiosulfatibacter</taxon>
    </lineage>
</organism>
<evidence type="ECO:0000256" key="8">
    <source>
        <dbReference type="ARBA" id="ARBA00047848"/>
    </source>
</evidence>
<dbReference type="PROSITE" id="PS51171">
    <property type="entry name" value="PREPHENATE_DEHYDR_3"/>
    <property type="match status" value="1"/>
</dbReference>
<dbReference type="GO" id="GO:0004664">
    <property type="term" value="F:prephenate dehydratase activity"/>
    <property type="evidence" value="ECO:0007669"/>
    <property type="project" value="UniProtKB-EC"/>
</dbReference>
<dbReference type="EMBL" id="FQZL01000011">
    <property type="protein sequence ID" value="SHJ12789.1"/>
    <property type="molecule type" value="Genomic_DNA"/>
</dbReference>
<evidence type="ECO:0000256" key="7">
    <source>
        <dbReference type="ARBA" id="ARBA00023239"/>
    </source>
</evidence>
<feature type="domain" description="Prephenate dehydratase" evidence="9">
    <location>
        <begin position="3"/>
        <end position="180"/>
    </location>
</feature>
<evidence type="ECO:0000313" key="11">
    <source>
        <dbReference type="EMBL" id="SHJ12789.1"/>
    </source>
</evidence>
<evidence type="ECO:0000256" key="1">
    <source>
        <dbReference type="ARBA" id="ARBA00004741"/>
    </source>
</evidence>
<dbReference type="STRING" id="1121476.SAMN02745751_01817"/>
<proteinExistence type="predicted"/>
<dbReference type="InterPro" id="IPR045865">
    <property type="entry name" value="ACT-like_dom_sf"/>
</dbReference>
<evidence type="ECO:0000256" key="5">
    <source>
        <dbReference type="ARBA" id="ARBA00023141"/>
    </source>
</evidence>
<dbReference type="InterPro" id="IPR002912">
    <property type="entry name" value="ACT_dom"/>
</dbReference>
<dbReference type="Pfam" id="PF00800">
    <property type="entry name" value="PDT"/>
    <property type="match status" value="1"/>
</dbReference>